<organism evidence="1 2">
    <name type="scientific">Rhodobacter aestuarii</name>
    <dbReference type="NCBI Taxonomy" id="453582"/>
    <lineage>
        <taxon>Bacteria</taxon>
        <taxon>Pseudomonadati</taxon>
        <taxon>Pseudomonadota</taxon>
        <taxon>Alphaproteobacteria</taxon>
        <taxon>Rhodobacterales</taxon>
        <taxon>Rhodobacter group</taxon>
        <taxon>Rhodobacter</taxon>
    </lineage>
</organism>
<dbReference type="STRING" id="453582.SAMN05421580_1161"/>
<accession>A0A1N7QDH0</accession>
<dbReference type="OrthoDB" id="9800877at2"/>
<dbReference type="EMBL" id="FTOG01000016">
    <property type="protein sequence ID" value="SIT20617.1"/>
    <property type="molecule type" value="Genomic_DNA"/>
</dbReference>
<keyword evidence="2" id="KW-1185">Reference proteome</keyword>
<dbReference type="Proteomes" id="UP000186221">
    <property type="component" value="Unassembled WGS sequence"/>
</dbReference>
<dbReference type="RefSeq" id="WP_108188661.1">
    <property type="nucleotide sequence ID" value="NZ_FTOG01000016.1"/>
</dbReference>
<evidence type="ECO:0000313" key="2">
    <source>
        <dbReference type="Proteomes" id="UP000186221"/>
    </source>
</evidence>
<name>A0A1N7QDH0_9RHOB</name>
<dbReference type="AlphaFoldDB" id="A0A1N7QDH0"/>
<proteinExistence type="predicted"/>
<reference evidence="2" key="1">
    <citation type="submission" date="2017-01" db="EMBL/GenBank/DDBJ databases">
        <authorList>
            <person name="Varghese N."/>
            <person name="Submissions S."/>
        </authorList>
    </citation>
    <scope>NUCLEOTIDE SEQUENCE [LARGE SCALE GENOMIC DNA]</scope>
    <source>
        <strain evidence="2">DSM 19945</strain>
    </source>
</reference>
<gene>
    <name evidence="1" type="ORF">SAMN05421580_1161</name>
</gene>
<evidence type="ECO:0000313" key="1">
    <source>
        <dbReference type="EMBL" id="SIT20617.1"/>
    </source>
</evidence>
<sequence length="104" mass="11182">MAFRCGQLLRISAGNHLLSWRTLARQGKLLVAEGAVVESLWSGPITAAALGPETCAEIGRACPELPLALHGRVSVEAVFGLTRRELRALTCGLARPRERLGRIP</sequence>
<protein>
    <submittedName>
        <fullName evidence="1">Uncharacterized protein</fullName>
    </submittedName>
</protein>